<accession>A0A9J5Y536</accession>
<evidence type="ECO:0000313" key="2">
    <source>
        <dbReference type="Proteomes" id="UP000824120"/>
    </source>
</evidence>
<proteinExistence type="predicted"/>
<reference evidence="1 2" key="1">
    <citation type="submission" date="2020-09" db="EMBL/GenBank/DDBJ databases">
        <title>De no assembly of potato wild relative species, Solanum commersonii.</title>
        <authorList>
            <person name="Cho K."/>
        </authorList>
    </citation>
    <scope>NUCLEOTIDE SEQUENCE [LARGE SCALE GENOMIC DNA]</scope>
    <source>
        <strain evidence="1">LZ3.2</strain>
        <tissue evidence="1">Leaf</tissue>
    </source>
</reference>
<sequence length="72" mass="8107">CATSIIRRLQHLGTISLLSHSFRAIEAVKGHPARCNVDEQELPNAPEVPPQREVTNIEFYEAIWMLSQAVSH</sequence>
<name>A0A9J5Y536_SOLCO</name>
<dbReference type="EMBL" id="JACXVP010000007">
    <property type="protein sequence ID" value="KAG5595301.1"/>
    <property type="molecule type" value="Genomic_DNA"/>
</dbReference>
<keyword evidence="2" id="KW-1185">Reference proteome</keyword>
<dbReference type="AlphaFoldDB" id="A0A9J5Y536"/>
<evidence type="ECO:0000313" key="1">
    <source>
        <dbReference type="EMBL" id="KAG5595301.1"/>
    </source>
</evidence>
<gene>
    <name evidence="1" type="ORF">H5410_036533</name>
</gene>
<dbReference type="Proteomes" id="UP000824120">
    <property type="component" value="Chromosome 7"/>
</dbReference>
<protein>
    <submittedName>
        <fullName evidence="1">Uncharacterized protein</fullName>
    </submittedName>
</protein>
<organism evidence="1 2">
    <name type="scientific">Solanum commersonii</name>
    <name type="common">Commerson's wild potato</name>
    <name type="synonym">Commerson's nightshade</name>
    <dbReference type="NCBI Taxonomy" id="4109"/>
    <lineage>
        <taxon>Eukaryota</taxon>
        <taxon>Viridiplantae</taxon>
        <taxon>Streptophyta</taxon>
        <taxon>Embryophyta</taxon>
        <taxon>Tracheophyta</taxon>
        <taxon>Spermatophyta</taxon>
        <taxon>Magnoliopsida</taxon>
        <taxon>eudicotyledons</taxon>
        <taxon>Gunneridae</taxon>
        <taxon>Pentapetalae</taxon>
        <taxon>asterids</taxon>
        <taxon>lamiids</taxon>
        <taxon>Solanales</taxon>
        <taxon>Solanaceae</taxon>
        <taxon>Solanoideae</taxon>
        <taxon>Solaneae</taxon>
        <taxon>Solanum</taxon>
    </lineage>
</organism>
<feature type="non-terminal residue" evidence="1">
    <location>
        <position position="1"/>
    </location>
</feature>
<comment type="caution">
    <text evidence="1">The sequence shown here is derived from an EMBL/GenBank/DDBJ whole genome shotgun (WGS) entry which is preliminary data.</text>
</comment>